<sequence length="43" mass="5011">MKHMHVPVLYQDDGRRSLMLSTTSFERGQCKADTQEVQLLTKM</sequence>
<name>A0AAV1UVY3_9STRA</name>
<gene>
    <name evidence="1" type="ORF">PM001_LOCUS23307</name>
</gene>
<organism evidence="1 2">
    <name type="scientific">Peronospora matthiolae</name>
    <dbReference type="NCBI Taxonomy" id="2874970"/>
    <lineage>
        <taxon>Eukaryota</taxon>
        <taxon>Sar</taxon>
        <taxon>Stramenopiles</taxon>
        <taxon>Oomycota</taxon>
        <taxon>Peronosporomycetes</taxon>
        <taxon>Peronosporales</taxon>
        <taxon>Peronosporaceae</taxon>
        <taxon>Peronospora</taxon>
    </lineage>
</organism>
<evidence type="ECO:0000313" key="1">
    <source>
        <dbReference type="EMBL" id="CAK7938157.1"/>
    </source>
</evidence>
<proteinExistence type="predicted"/>
<evidence type="ECO:0000313" key="2">
    <source>
        <dbReference type="Proteomes" id="UP001162060"/>
    </source>
</evidence>
<dbReference type="Proteomes" id="UP001162060">
    <property type="component" value="Unassembled WGS sequence"/>
</dbReference>
<dbReference type="AlphaFoldDB" id="A0AAV1UVY3"/>
<comment type="caution">
    <text evidence="1">The sequence shown here is derived from an EMBL/GenBank/DDBJ whole genome shotgun (WGS) entry which is preliminary data.</text>
</comment>
<reference evidence="1" key="1">
    <citation type="submission" date="2024-01" db="EMBL/GenBank/DDBJ databases">
        <authorList>
            <person name="Webb A."/>
        </authorList>
    </citation>
    <scope>NUCLEOTIDE SEQUENCE</scope>
    <source>
        <strain evidence="1">Pm1</strain>
    </source>
</reference>
<protein>
    <submittedName>
        <fullName evidence="1">Uncharacterized protein</fullName>
    </submittedName>
</protein>
<accession>A0AAV1UVY3</accession>
<dbReference type="EMBL" id="CAKLBY020000229">
    <property type="protein sequence ID" value="CAK7938157.1"/>
    <property type="molecule type" value="Genomic_DNA"/>
</dbReference>